<evidence type="ECO:0000256" key="1">
    <source>
        <dbReference type="SAM" id="MobiDB-lite"/>
    </source>
</evidence>
<dbReference type="EMBL" id="QXGA01002244">
    <property type="protein sequence ID" value="KAE9101242.1"/>
    <property type="molecule type" value="Genomic_DNA"/>
</dbReference>
<reference evidence="2 3" key="1">
    <citation type="submission" date="2018-08" db="EMBL/GenBank/DDBJ databases">
        <title>Genomic investigation of the strawberry pathogen Phytophthora fragariae indicates pathogenicity is determined by transcriptional variation in three key races.</title>
        <authorList>
            <person name="Adams T.M."/>
            <person name="Armitage A.D."/>
            <person name="Sobczyk M.K."/>
            <person name="Bates H.J."/>
            <person name="Dunwell J.M."/>
            <person name="Nellist C.F."/>
            <person name="Harrison R.J."/>
        </authorList>
    </citation>
    <scope>NUCLEOTIDE SEQUENCE [LARGE SCALE GENOMIC DNA]</scope>
    <source>
        <strain evidence="2 3">NOV-5</strain>
    </source>
</reference>
<evidence type="ECO:0000313" key="3">
    <source>
        <dbReference type="Proteomes" id="UP000440732"/>
    </source>
</evidence>
<accession>A0A6A3RVH7</accession>
<feature type="region of interest" description="Disordered" evidence="1">
    <location>
        <begin position="1"/>
        <end position="25"/>
    </location>
</feature>
<protein>
    <recommendedName>
        <fullName evidence="4">SAP domain-containing protein</fullName>
    </recommendedName>
</protein>
<dbReference type="Gene3D" id="3.90.320.10">
    <property type="match status" value="1"/>
</dbReference>
<dbReference type="Proteomes" id="UP000440732">
    <property type="component" value="Unassembled WGS sequence"/>
</dbReference>
<name>A0A6A3RVH7_9STRA</name>
<dbReference type="AlphaFoldDB" id="A0A6A3RVH7"/>
<organism evidence="2 3">
    <name type="scientific">Phytophthora fragariae</name>
    <dbReference type="NCBI Taxonomy" id="53985"/>
    <lineage>
        <taxon>Eukaryota</taxon>
        <taxon>Sar</taxon>
        <taxon>Stramenopiles</taxon>
        <taxon>Oomycota</taxon>
        <taxon>Peronosporomycetes</taxon>
        <taxon>Peronosporales</taxon>
        <taxon>Peronosporaceae</taxon>
        <taxon>Phytophthora</taxon>
    </lineage>
</organism>
<evidence type="ECO:0008006" key="4">
    <source>
        <dbReference type="Google" id="ProtNLM"/>
    </source>
</evidence>
<gene>
    <name evidence="2" type="ORF">PF006_g22717</name>
</gene>
<comment type="caution">
    <text evidence="2">The sequence shown here is derived from an EMBL/GenBank/DDBJ whole genome shotgun (WGS) entry which is preliminary data.</text>
</comment>
<sequence>MSESDTSTSDEYETSSGDEEQASPGLWSYVTAEGEQVEVNDVDRILLEKAREESSTVIGRLLQRMFESSEHHLASVDVACFINAWLDTSILSGLTNYANRSLCGSDAVAIDDIFKFVEVELWLSFYGITPDAFYSVKNAKYYPPAATVMPLSKYRSVLTALGNSNLQNGMDTSHWDAPFTSNRDISNSMEQIRRLCSDIAFVNEVTIASLDDDMLRLRSQLVNDIGLAHVRNPKKGYGPVHHGIVSVVTGFYLGGHVATRGKVALCYATNPKVGPGFWSYITSSKTTDVLTNSSDMFSQFEDGVQQITTTQRTPDWFLLRKFRITGSVAAKVFRAAARCGNGGESPADDPDVQTIVMLLSMGQTRNAPSSLQITDPENRASFTRAELAGKSGEELKQLCRNASLPAYGTKSVMIDRLLGERVAAVQHDELSLEEEVLTAWFMKPVSTSDMKIGLKNEDRADMKIGLKNEDRVAKHIKAFLDLHSDYHVEVLKAYGLLCKKSMPVAAFSPDHVAFVVSVTRGRIYAIMEYKTRTKPRTEEKERRLAARHGLFTTVNLMTDGFGGLFTDLIPVVSHRLQLLHSVVCGGIQDGFIVYASTTSIIRVVHVFVGNRVSWTYRSALKAIQEGCMGWIYRSEPVPTFKPQALGHCVDQQTLVQTLSLWKAIDKMVNDRRRPLPAAKHILPSLIALWNRVIGGIDVYSRFLKNVKAKHFRLSPTGAIWLRMIMTLVYNAYQSFLLFQSNSFLMNRSLCTSYMAYQKYKQNLPRFKDFCRDAASVLSQRPMPIVDKKPAEEKQPDSCRPRESFAYKKRIHFDKDKEWRDLRMSKPGTHRMVVIEGGLQRCCELCCRLNHDTENIPHARKGFKTRHTCEVCRVSLCKTKRWNGDESCFDKFHAERRLPNPCEHPEAMHVVKTNVNRAPPPSRKRPQSSEAPNQRAPSIRLVAKQRRRSMRLQATG</sequence>
<feature type="compositionally biased region" description="Acidic residues" evidence="1">
    <location>
        <begin position="8"/>
        <end position="21"/>
    </location>
</feature>
<feature type="region of interest" description="Disordered" evidence="1">
    <location>
        <begin position="913"/>
        <end position="955"/>
    </location>
</feature>
<proteinExistence type="predicted"/>
<evidence type="ECO:0000313" key="2">
    <source>
        <dbReference type="EMBL" id="KAE9101242.1"/>
    </source>
</evidence>
<dbReference type="InterPro" id="IPR011604">
    <property type="entry name" value="PDDEXK-like_dom_sf"/>
</dbReference>